<dbReference type="GO" id="GO:0055085">
    <property type="term" value="P:transmembrane transport"/>
    <property type="evidence" value="ECO:0007669"/>
    <property type="project" value="InterPro"/>
</dbReference>
<reference evidence="8 9" key="1">
    <citation type="submission" date="2019-08" db="EMBL/GenBank/DDBJ databases">
        <authorList>
            <person name="Grouzdev D."/>
            <person name="Tikhonova E."/>
            <person name="Kravchenko I."/>
        </authorList>
    </citation>
    <scope>NUCLEOTIDE SEQUENCE [LARGE SCALE GENOMIC DNA]</scope>
    <source>
        <strain evidence="8 9">59b</strain>
    </source>
</reference>
<dbReference type="EMBL" id="VTTN01000007">
    <property type="protein sequence ID" value="KAA0594875.1"/>
    <property type="molecule type" value="Genomic_DNA"/>
</dbReference>
<dbReference type="Pfam" id="PF00528">
    <property type="entry name" value="BPD_transp_1"/>
    <property type="match status" value="1"/>
</dbReference>
<evidence type="ECO:0000259" key="7">
    <source>
        <dbReference type="PROSITE" id="PS50928"/>
    </source>
</evidence>
<keyword evidence="4 5" id="KW-0472">Membrane</keyword>
<keyword evidence="5" id="KW-0813">Transport</keyword>
<gene>
    <name evidence="8" type="ORF">FZ942_18905</name>
</gene>
<evidence type="ECO:0000256" key="4">
    <source>
        <dbReference type="ARBA" id="ARBA00023136"/>
    </source>
</evidence>
<feature type="transmembrane region" description="Helical" evidence="5">
    <location>
        <begin position="217"/>
        <end position="239"/>
    </location>
</feature>
<dbReference type="OrthoDB" id="9815445at2"/>
<sequence length="312" mass="33930">MAEAISTLPSPSPAPGSGRVTKTDETPRYNRAWIGRLFIYATLIAMAAAYLMPLWVMVTTSLKPLEEIYGGSFIGFPQNFTLDAWRVAWSQACIGTECTGLKPYFVNSLLIVIPAVVLSTGIGAINGYILTKWRFPGANLVFGLLLFGCFLPYQAILIPMARTLSLIGLAGSIPGLILVHVSYGICFTTLFFRNYFVTLPDDLTKAALVDGAGFFRIFWSIILPTSIPIIVVSCIWQFTQIWNDFLFGVSFTSGAHSPITVALNNIVNVTTGRKQYNIDMAAAMIAGIPTLLVYIVAGRYFVRGLTAGAVKG</sequence>
<dbReference type="Gene3D" id="1.10.3720.10">
    <property type="entry name" value="MetI-like"/>
    <property type="match status" value="1"/>
</dbReference>
<evidence type="ECO:0000313" key="8">
    <source>
        <dbReference type="EMBL" id="KAA0594875.1"/>
    </source>
</evidence>
<comment type="subcellular location">
    <subcellularLocation>
        <location evidence="1 5">Cell membrane</location>
        <topology evidence="1 5">Multi-pass membrane protein</topology>
    </subcellularLocation>
</comment>
<dbReference type="InterPro" id="IPR000515">
    <property type="entry name" value="MetI-like"/>
</dbReference>
<feature type="transmembrane region" description="Helical" evidence="5">
    <location>
        <begin position="141"/>
        <end position="161"/>
    </location>
</feature>
<keyword evidence="9" id="KW-1185">Reference proteome</keyword>
<proteinExistence type="inferred from homology"/>
<keyword evidence="2 5" id="KW-0812">Transmembrane</keyword>
<evidence type="ECO:0000256" key="5">
    <source>
        <dbReference type="RuleBase" id="RU363032"/>
    </source>
</evidence>
<comment type="similarity">
    <text evidence="5">Belongs to the binding-protein-dependent transport system permease family.</text>
</comment>
<keyword evidence="3 5" id="KW-1133">Transmembrane helix</keyword>
<accession>A0A5A9GM34</accession>
<protein>
    <submittedName>
        <fullName evidence="8">Carbohydrate ABC transporter permease</fullName>
    </submittedName>
</protein>
<feature type="transmembrane region" description="Helical" evidence="5">
    <location>
        <begin position="37"/>
        <end position="58"/>
    </location>
</feature>
<feature type="region of interest" description="Disordered" evidence="6">
    <location>
        <begin position="1"/>
        <end position="23"/>
    </location>
</feature>
<evidence type="ECO:0000256" key="1">
    <source>
        <dbReference type="ARBA" id="ARBA00004651"/>
    </source>
</evidence>
<dbReference type="PROSITE" id="PS50928">
    <property type="entry name" value="ABC_TM1"/>
    <property type="match status" value="1"/>
</dbReference>
<dbReference type="PANTHER" id="PTHR43879:SF1">
    <property type="entry name" value="GLUCOSE IMPORT SYSTEM PERMEASE PROTEIN GLCU"/>
    <property type="match status" value="1"/>
</dbReference>
<dbReference type="Proteomes" id="UP000324927">
    <property type="component" value="Unassembled WGS sequence"/>
</dbReference>
<dbReference type="InterPro" id="IPR035906">
    <property type="entry name" value="MetI-like_sf"/>
</dbReference>
<feature type="transmembrane region" description="Helical" evidence="5">
    <location>
        <begin position="109"/>
        <end position="129"/>
    </location>
</feature>
<evidence type="ECO:0000313" key="9">
    <source>
        <dbReference type="Proteomes" id="UP000324927"/>
    </source>
</evidence>
<feature type="transmembrane region" description="Helical" evidence="5">
    <location>
        <begin position="278"/>
        <end position="302"/>
    </location>
</feature>
<evidence type="ECO:0000256" key="6">
    <source>
        <dbReference type="SAM" id="MobiDB-lite"/>
    </source>
</evidence>
<dbReference type="PANTHER" id="PTHR43879">
    <property type="entry name" value="ABC TRANSPORTER PERMEASE PROTEIN"/>
    <property type="match status" value="1"/>
</dbReference>
<organism evidence="8 9">
    <name type="scientific">Azospirillum lipoferum</name>
    <dbReference type="NCBI Taxonomy" id="193"/>
    <lineage>
        <taxon>Bacteria</taxon>
        <taxon>Pseudomonadati</taxon>
        <taxon>Pseudomonadota</taxon>
        <taxon>Alphaproteobacteria</taxon>
        <taxon>Rhodospirillales</taxon>
        <taxon>Azospirillaceae</taxon>
        <taxon>Azospirillum</taxon>
    </lineage>
</organism>
<evidence type="ECO:0000256" key="2">
    <source>
        <dbReference type="ARBA" id="ARBA00022692"/>
    </source>
</evidence>
<dbReference type="CDD" id="cd06261">
    <property type="entry name" value="TM_PBP2"/>
    <property type="match status" value="1"/>
</dbReference>
<comment type="caution">
    <text evidence="8">The sequence shown here is derived from an EMBL/GenBank/DDBJ whole genome shotgun (WGS) entry which is preliminary data.</text>
</comment>
<dbReference type="AlphaFoldDB" id="A0A5A9GM34"/>
<dbReference type="GO" id="GO:0005886">
    <property type="term" value="C:plasma membrane"/>
    <property type="evidence" value="ECO:0007669"/>
    <property type="project" value="UniProtKB-SubCell"/>
</dbReference>
<evidence type="ECO:0000256" key="3">
    <source>
        <dbReference type="ARBA" id="ARBA00022989"/>
    </source>
</evidence>
<feature type="transmembrane region" description="Helical" evidence="5">
    <location>
        <begin position="173"/>
        <end position="196"/>
    </location>
</feature>
<feature type="domain" description="ABC transmembrane type-1" evidence="7">
    <location>
        <begin position="105"/>
        <end position="297"/>
    </location>
</feature>
<name>A0A5A9GM34_AZOLI</name>
<dbReference type="SUPFAM" id="SSF161098">
    <property type="entry name" value="MetI-like"/>
    <property type="match status" value="1"/>
</dbReference>